<evidence type="ECO:0000256" key="1">
    <source>
        <dbReference type="SAM" id="Phobius"/>
    </source>
</evidence>
<dbReference type="Pfam" id="PF12730">
    <property type="entry name" value="ABC2_membrane_4"/>
    <property type="match status" value="1"/>
</dbReference>
<keyword evidence="1" id="KW-0472">Membrane</keyword>
<dbReference type="EMBL" id="CP012600">
    <property type="protein sequence ID" value="ALC82929.1"/>
    <property type="molecule type" value="Genomic_DNA"/>
</dbReference>
<dbReference type="RefSeq" id="WP_053604748.1">
    <property type="nucleotide sequence ID" value="NZ_CP012600.1"/>
</dbReference>
<dbReference type="PANTHER" id="PTHR37305">
    <property type="entry name" value="INTEGRAL MEMBRANE PROTEIN-RELATED"/>
    <property type="match status" value="1"/>
</dbReference>
<dbReference type="OrthoDB" id="9781996at2"/>
<keyword evidence="1" id="KW-1133">Transmembrane helix</keyword>
<proteinExistence type="predicted"/>
<name>A0A0M4FLJ3_9BACI</name>
<keyword evidence="3" id="KW-1185">Reference proteome</keyword>
<sequence>MIFFKSLQLEWYKVRKSKILLLIWLGPMIALMVGLSGSNEMGTSPWHEALMYISMVYGLLFLPLFIGILAGSICRYEHQNNSWKQMLTLPVTRSTVFWSKYVLILLIVSFLQLMVFVVFRIAGTMAGYGEPFPIGTIAKSMIGSLIAVFPIAALLLWVGIAWTSFAAPFALNVIFTLPSIMVANSETYGPIYPWTQPFLMMMPVNEGEVFYVPLAKLSLVIGGSLIVFLAGGLMYMKKKAI</sequence>
<protein>
    <recommendedName>
        <fullName evidence="4">MrsE</fullName>
    </recommendedName>
</protein>
<evidence type="ECO:0008006" key="4">
    <source>
        <dbReference type="Google" id="ProtNLM"/>
    </source>
</evidence>
<dbReference type="PANTHER" id="PTHR37305:SF1">
    <property type="entry name" value="MEMBRANE PROTEIN"/>
    <property type="match status" value="1"/>
</dbReference>
<feature type="transmembrane region" description="Helical" evidence="1">
    <location>
        <begin position="209"/>
        <end position="235"/>
    </location>
</feature>
<feature type="transmembrane region" description="Helical" evidence="1">
    <location>
        <begin position="169"/>
        <end position="189"/>
    </location>
</feature>
<organism evidence="2 3">
    <name type="scientific">Bacillus gobiensis</name>
    <dbReference type="NCBI Taxonomy" id="1441095"/>
    <lineage>
        <taxon>Bacteria</taxon>
        <taxon>Bacillati</taxon>
        <taxon>Bacillota</taxon>
        <taxon>Bacilli</taxon>
        <taxon>Bacillales</taxon>
        <taxon>Bacillaceae</taxon>
        <taxon>Bacillus</taxon>
    </lineage>
</organism>
<feature type="transmembrane region" description="Helical" evidence="1">
    <location>
        <begin position="20"/>
        <end position="37"/>
    </location>
</feature>
<keyword evidence="1" id="KW-0812">Transmembrane</keyword>
<evidence type="ECO:0000313" key="2">
    <source>
        <dbReference type="EMBL" id="ALC82929.1"/>
    </source>
</evidence>
<reference evidence="3" key="1">
    <citation type="submission" date="2015-08" db="EMBL/GenBank/DDBJ databases">
        <title>Genome sequencing project for genomic taxonomy and phylogenomics of Bacillus-like bacteria.</title>
        <authorList>
            <person name="Liu B."/>
            <person name="Wang J."/>
            <person name="Zhu Y."/>
            <person name="Liu G."/>
            <person name="Chen Q."/>
            <person name="Chen Z."/>
            <person name="Lan J."/>
            <person name="Che J."/>
            <person name="Ge C."/>
            <person name="Shi H."/>
            <person name="Pan Z."/>
            <person name="Liu X."/>
        </authorList>
    </citation>
    <scope>NUCLEOTIDE SEQUENCE [LARGE SCALE GENOMIC DNA]</scope>
    <source>
        <strain evidence="3">FJAT-4402</strain>
    </source>
</reference>
<accession>A0A0M4FLJ3</accession>
<dbReference type="CDD" id="cd21809">
    <property type="entry name" value="ABC-2_lan_permease-like"/>
    <property type="match status" value="1"/>
</dbReference>
<dbReference type="STRING" id="1441095.AM592_16050"/>
<feature type="transmembrane region" description="Helical" evidence="1">
    <location>
        <begin position="97"/>
        <end position="122"/>
    </location>
</feature>
<evidence type="ECO:0000313" key="3">
    <source>
        <dbReference type="Proteomes" id="UP000067625"/>
    </source>
</evidence>
<dbReference type="PATRIC" id="fig|1441095.3.peg.3539"/>
<dbReference type="AlphaFoldDB" id="A0A0M4FLJ3"/>
<reference evidence="2 3" key="2">
    <citation type="journal article" date="2016" name="Int. J. Syst. Evol. Microbiol.">
        <title>Bacillus gobiensis sp. nov., isolated from a soil sample.</title>
        <authorList>
            <person name="Liu B."/>
            <person name="Liu G.H."/>
            <person name="Cetin S."/>
            <person name="Schumann P."/>
            <person name="Pan Z.Z."/>
            <person name="Chen Q.Q."/>
        </authorList>
    </citation>
    <scope>NUCLEOTIDE SEQUENCE [LARGE SCALE GENOMIC DNA]</scope>
    <source>
        <strain evidence="2 3">FJAT-4402</strain>
    </source>
</reference>
<feature type="transmembrane region" description="Helical" evidence="1">
    <location>
        <begin position="142"/>
        <end position="162"/>
    </location>
</feature>
<dbReference type="Proteomes" id="UP000067625">
    <property type="component" value="Chromosome"/>
</dbReference>
<gene>
    <name evidence="2" type="ORF">AM592_16050</name>
</gene>
<feature type="transmembrane region" description="Helical" evidence="1">
    <location>
        <begin position="49"/>
        <end position="76"/>
    </location>
</feature>